<proteinExistence type="predicted"/>
<keyword evidence="2" id="KW-1185">Reference proteome</keyword>
<comment type="caution">
    <text evidence="1">The sequence shown here is derived from an EMBL/GenBank/DDBJ whole genome shotgun (WGS) entry which is preliminary data.</text>
</comment>
<evidence type="ECO:0000313" key="2">
    <source>
        <dbReference type="Proteomes" id="UP000215335"/>
    </source>
</evidence>
<organism evidence="1 2">
    <name type="scientific">Trichomalopsis sarcophagae</name>
    <dbReference type="NCBI Taxonomy" id="543379"/>
    <lineage>
        <taxon>Eukaryota</taxon>
        <taxon>Metazoa</taxon>
        <taxon>Ecdysozoa</taxon>
        <taxon>Arthropoda</taxon>
        <taxon>Hexapoda</taxon>
        <taxon>Insecta</taxon>
        <taxon>Pterygota</taxon>
        <taxon>Neoptera</taxon>
        <taxon>Endopterygota</taxon>
        <taxon>Hymenoptera</taxon>
        <taxon>Apocrita</taxon>
        <taxon>Proctotrupomorpha</taxon>
        <taxon>Chalcidoidea</taxon>
        <taxon>Pteromalidae</taxon>
        <taxon>Pteromalinae</taxon>
        <taxon>Trichomalopsis</taxon>
    </lineage>
</organism>
<sequence>MYVHISTYIHKALAYSVTKLAPEQTEKVFWRRCVQAIFSSRYTGHQTK</sequence>
<evidence type="ECO:0000313" key="1">
    <source>
        <dbReference type="EMBL" id="OXU20303.1"/>
    </source>
</evidence>
<reference evidence="1 2" key="1">
    <citation type="journal article" date="2017" name="Curr. Biol.">
        <title>The Evolution of Venom by Co-option of Single-Copy Genes.</title>
        <authorList>
            <person name="Martinson E.O."/>
            <person name="Mrinalini"/>
            <person name="Kelkar Y.D."/>
            <person name="Chang C.H."/>
            <person name="Werren J.H."/>
        </authorList>
    </citation>
    <scope>NUCLEOTIDE SEQUENCE [LARGE SCALE GENOMIC DNA]</scope>
    <source>
        <strain evidence="1 2">Alberta</strain>
        <tissue evidence="1">Whole body</tissue>
    </source>
</reference>
<protein>
    <submittedName>
        <fullName evidence="1">Uncharacterized protein</fullName>
    </submittedName>
</protein>
<dbReference type="AlphaFoldDB" id="A0A232EPM9"/>
<gene>
    <name evidence="1" type="ORF">TSAR_000633</name>
</gene>
<name>A0A232EPM9_9HYME</name>
<dbReference type="Proteomes" id="UP000215335">
    <property type="component" value="Unassembled WGS sequence"/>
</dbReference>
<accession>A0A232EPM9</accession>
<dbReference type="EMBL" id="NNAY01002920">
    <property type="protein sequence ID" value="OXU20303.1"/>
    <property type="molecule type" value="Genomic_DNA"/>
</dbReference>